<dbReference type="PROSITE" id="PS51340">
    <property type="entry name" value="MOSC"/>
    <property type="match status" value="1"/>
</dbReference>
<dbReference type="AlphaFoldDB" id="A0A538UDH8"/>
<dbReference type="PANTHER" id="PTHR36930:SF1">
    <property type="entry name" value="MOSC DOMAIN-CONTAINING PROTEIN"/>
    <property type="match status" value="1"/>
</dbReference>
<dbReference type="GO" id="GO:0030170">
    <property type="term" value="F:pyridoxal phosphate binding"/>
    <property type="evidence" value="ECO:0007669"/>
    <property type="project" value="InterPro"/>
</dbReference>
<name>A0A538UDH8_UNCEI</name>
<accession>A0A538UDH8</accession>
<evidence type="ECO:0000259" key="1">
    <source>
        <dbReference type="PROSITE" id="PS51340"/>
    </source>
</evidence>
<comment type="caution">
    <text evidence="2">The sequence shown here is derived from an EMBL/GenBank/DDBJ whole genome shotgun (WGS) entry which is preliminary data.</text>
</comment>
<evidence type="ECO:0000313" key="2">
    <source>
        <dbReference type="EMBL" id="TMQ73910.1"/>
    </source>
</evidence>
<organism evidence="2 3">
    <name type="scientific">Eiseniibacteriota bacterium</name>
    <dbReference type="NCBI Taxonomy" id="2212470"/>
    <lineage>
        <taxon>Bacteria</taxon>
        <taxon>Candidatus Eiseniibacteriota</taxon>
    </lineage>
</organism>
<dbReference type="GO" id="GO:0030151">
    <property type="term" value="F:molybdenum ion binding"/>
    <property type="evidence" value="ECO:0007669"/>
    <property type="project" value="InterPro"/>
</dbReference>
<dbReference type="InterPro" id="IPR011037">
    <property type="entry name" value="Pyrv_Knase-like_insert_dom_sf"/>
</dbReference>
<feature type="domain" description="MOSC" evidence="1">
    <location>
        <begin position="17"/>
        <end position="139"/>
    </location>
</feature>
<sequence>MSDPIVVALHVNTGSRKPLASVPRVNAVPGGLEGDRHLKLGGNRTVLLVEQEVLDQHGLEPGALREQVTVRGMDLMALAAGSRVSIGGATLEAGGGCAPCGRMDELKRGLRNELVGRRGRFFSVVVAGAFAVGDPITPGPQGMTPKT</sequence>
<dbReference type="InterPro" id="IPR052716">
    <property type="entry name" value="MOSC_domain"/>
</dbReference>
<dbReference type="EMBL" id="VBPB01000032">
    <property type="protein sequence ID" value="TMQ73910.1"/>
    <property type="molecule type" value="Genomic_DNA"/>
</dbReference>
<dbReference type="SUPFAM" id="SSF50800">
    <property type="entry name" value="PK beta-barrel domain-like"/>
    <property type="match status" value="1"/>
</dbReference>
<reference evidence="2 3" key="1">
    <citation type="journal article" date="2019" name="Nat. Microbiol.">
        <title>Mediterranean grassland soil C-N compound turnover is dependent on rainfall and depth, and is mediated by genomically divergent microorganisms.</title>
        <authorList>
            <person name="Diamond S."/>
            <person name="Andeer P.F."/>
            <person name="Li Z."/>
            <person name="Crits-Christoph A."/>
            <person name="Burstein D."/>
            <person name="Anantharaman K."/>
            <person name="Lane K.R."/>
            <person name="Thomas B.C."/>
            <person name="Pan C."/>
            <person name="Northen T.R."/>
            <person name="Banfield J.F."/>
        </authorList>
    </citation>
    <scope>NUCLEOTIDE SEQUENCE [LARGE SCALE GENOMIC DNA]</scope>
    <source>
        <strain evidence="2">WS_11</strain>
    </source>
</reference>
<proteinExistence type="predicted"/>
<dbReference type="GO" id="GO:0003824">
    <property type="term" value="F:catalytic activity"/>
    <property type="evidence" value="ECO:0007669"/>
    <property type="project" value="InterPro"/>
</dbReference>
<dbReference type="InterPro" id="IPR005302">
    <property type="entry name" value="MoCF_Sase_C"/>
</dbReference>
<dbReference type="Gene3D" id="2.40.33.20">
    <property type="entry name" value="PK beta-barrel domain-like"/>
    <property type="match status" value="1"/>
</dbReference>
<dbReference type="Proteomes" id="UP000319771">
    <property type="component" value="Unassembled WGS sequence"/>
</dbReference>
<evidence type="ECO:0000313" key="3">
    <source>
        <dbReference type="Proteomes" id="UP000319771"/>
    </source>
</evidence>
<dbReference type="PANTHER" id="PTHR36930">
    <property type="entry name" value="METAL-SULFUR CLUSTER BIOSYNTHESIS PROTEINS YUAD-RELATED"/>
    <property type="match status" value="1"/>
</dbReference>
<protein>
    <submittedName>
        <fullName evidence="2">MOSC domain-containing protein</fullName>
    </submittedName>
</protein>
<gene>
    <name evidence="2" type="ORF">E6K81_02210</name>
</gene>
<dbReference type="Pfam" id="PF03473">
    <property type="entry name" value="MOSC"/>
    <property type="match status" value="1"/>
</dbReference>